<dbReference type="InterPro" id="IPR000073">
    <property type="entry name" value="AB_hydrolase_1"/>
</dbReference>
<name>A0A1N7Q0U2_9RHOB</name>
<dbReference type="Pfam" id="PF00561">
    <property type="entry name" value="Abhydrolase_1"/>
    <property type="match status" value="1"/>
</dbReference>
<dbReference type="PRINTS" id="PR00111">
    <property type="entry name" value="ABHYDROLASE"/>
</dbReference>
<dbReference type="EMBL" id="FTOQ01000024">
    <property type="protein sequence ID" value="SIT16435.1"/>
    <property type="molecule type" value="Genomic_DNA"/>
</dbReference>
<dbReference type="Gene3D" id="3.40.50.1820">
    <property type="entry name" value="alpha/beta hydrolase"/>
    <property type="match status" value="1"/>
</dbReference>
<keyword evidence="4" id="KW-1185">Reference proteome</keyword>
<dbReference type="AlphaFoldDB" id="A0A1N7Q0U2"/>
<keyword evidence="1" id="KW-0378">Hydrolase</keyword>
<evidence type="ECO:0000313" key="4">
    <source>
        <dbReference type="Proteomes" id="UP000186684"/>
    </source>
</evidence>
<feature type="domain" description="AB hydrolase-1" evidence="2">
    <location>
        <begin position="34"/>
        <end position="271"/>
    </location>
</feature>
<evidence type="ECO:0000256" key="1">
    <source>
        <dbReference type="ARBA" id="ARBA00022801"/>
    </source>
</evidence>
<dbReference type="GO" id="GO:0004301">
    <property type="term" value="F:epoxide hydrolase activity"/>
    <property type="evidence" value="ECO:0007669"/>
    <property type="project" value="TreeGrafter"/>
</dbReference>
<evidence type="ECO:0000313" key="3">
    <source>
        <dbReference type="EMBL" id="SIT16435.1"/>
    </source>
</evidence>
<dbReference type="OrthoDB" id="9804723at2"/>
<protein>
    <submittedName>
        <fullName evidence="3">Haloalkane dehalogenase</fullName>
    </submittedName>
</protein>
<dbReference type="PANTHER" id="PTHR42977:SF3">
    <property type="entry name" value="AB HYDROLASE-1 DOMAIN-CONTAINING PROTEIN"/>
    <property type="match status" value="1"/>
</dbReference>
<gene>
    <name evidence="3" type="ORF">SAMN05421759_1247</name>
</gene>
<dbReference type="InterPro" id="IPR051340">
    <property type="entry name" value="Haloalkane_dehalogenase"/>
</dbReference>
<dbReference type="InterPro" id="IPR000639">
    <property type="entry name" value="Epox_hydrolase-like"/>
</dbReference>
<accession>A0A1N7Q0U2</accession>
<evidence type="ECO:0000259" key="2">
    <source>
        <dbReference type="Pfam" id="PF00561"/>
    </source>
</evidence>
<dbReference type="PANTHER" id="PTHR42977">
    <property type="entry name" value="HYDROLASE-RELATED"/>
    <property type="match status" value="1"/>
</dbReference>
<reference evidence="4" key="1">
    <citation type="submission" date="2017-01" db="EMBL/GenBank/DDBJ databases">
        <authorList>
            <person name="Varghese N."/>
            <person name="Submissions S."/>
        </authorList>
    </citation>
    <scope>NUCLEOTIDE SEQUENCE [LARGE SCALE GENOMIC DNA]</scope>
    <source>
        <strain evidence="4">DSM 29430</strain>
    </source>
</reference>
<dbReference type="PRINTS" id="PR00412">
    <property type="entry name" value="EPOXHYDRLASE"/>
</dbReference>
<dbReference type="Proteomes" id="UP000186684">
    <property type="component" value="Unassembled WGS sequence"/>
</dbReference>
<dbReference type="STRING" id="633194.SAMN05421759_1247"/>
<proteinExistence type="predicted"/>
<sequence length="307" mass="34094">MSFRPDPELFPFTSRWLTLADGTRIHYVDEGSGPVLLLLHGNPAWSFLYRKIIPRLSRRFRCIAPDLPGFGLSTARSGYGYTAREQSEAIVAFIDTLDLSGAGVMMQDWGGPIGLAATLARPDRIDRLIIGNTFAGPFRRRGPRVFSAIMGGPAGRFAAWSFNGVVRWFFTVGVMNKLTRAEWAMYLAPFRQHDTRRPTAIFPRQLVGAGPFLSRIKAALPEIADKPALILWGDSDFAFKTVERDQFRAAFPNHRNITLRNAGHFIQEDAPGPICEAIEAWYADDLAILPPPNTAVTQGTYPGETNV</sequence>
<dbReference type="SUPFAM" id="SSF53474">
    <property type="entry name" value="alpha/beta-Hydrolases"/>
    <property type="match status" value="1"/>
</dbReference>
<dbReference type="InterPro" id="IPR029058">
    <property type="entry name" value="AB_hydrolase_fold"/>
</dbReference>
<organism evidence="3 4">
    <name type="scientific">Roseivivax lentus</name>
    <dbReference type="NCBI Taxonomy" id="633194"/>
    <lineage>
        <taxon>Bacteria</taxon>
        <taxon>Pseudomonadati</taxon>
        <taxon>Pseudomonadota</taxon>
        <taxon>Alphaproteobacteria</taxon>
        <taxon>Rhodobacterales</taxon>
        <taxon>Roseobacteraceae</taxon>
        <taxon>Roseivivax</taxon>
    </lineage>
</organism>
<dbReference type="RefSeq" id="WP_076451051.1">
    <property type="nucleotide sequence ID" value="NZ_FTOQ01000024.1"/>
</dbReference>